<organism evidence="11">
    <name type="scientific">Oppiella nova</name>
    <dbReference type="NCBI Taxonomy" id="334625"/>
    <lineage>
        <taxon>Eukaryota</taxon>
        <taxon>Metazoa</taxon>
        <taxon>Ecdysozoa</taxon>
        <taxon>Arthropoda</taxon>
        <taxon>Chelicerata</taxon>
        <taxon>Arachnida</taxon>
        <taxon>Acari</taxon>
        <taxon>Acariformes</taxon>
        <taxon>Sarcoptiformes</taxon>
        <taxon>Oribatida</taxon>
        <taxon>Brachypylina</taxon>
        <taxon>Oppioidea</taxon>
        <taxon>Oppiidae</taxon>
        <taxon>Oppiella</taxon>
    </lineage>
</organism>
<evidence type="ECO:0000256" key="2">
    <source>
        <dbReference type="ARBA" id="ARBA00012483"/>
    </source>
</evidence>
<keyword evidence="7" id="KW-0862">Zinc</keyword>
<dbReference type="InterPro" id="IPR058981">
    <property type="entry name" value="MGRN1/RNF157-like_N"/>
</dbReference>
<name>A0A7R9LJM1_9ACAR</name>
<evidence type="ECO:0000256" key="3">
    <source>
        <dbReference type="ARBA" id="ARBA00022679"/>
    </source>
</evidence>
<evidence type="ECO:0000256" key="1">
    <source>
        <dbReference type="ARBA" id="ARBA00000900"/>
    </source>
</evidence>
<comment type="catalytic activity">
    <reaction evidence="1">
        <text>S-ubiquitinyl-[E2 ubiquitin-conjugating enzyme]-L-cysteine + [acceptor protein]-L-lysine = [E2 ubiquitin-conjugating enzyme]-L-cysteine + N(6)-ubiquitinyl-[acceptor protein]-L-lysine.</text>
        <dbReference type="EC" id="2.3.2.27"/>
    </reaction>
</comment>
<accession>A0A7R9LJM1</accession>
<dbReference type="PROSITE" id="PS50089">
    <property type="entry name" value="ZF_RING_2"/>
    <property type="match status" value="1"/>
</dbReference>
<dbReference type="Pfam" id="PF13920">
    <property type="entry name" value="zf-C3HC4_3"/>
    <property type="match status" value="1"/>
</dbReference>
<sequence length="624" mass="69101">MGNVWSGRGNGGVEEVEALGWNAYCYPPKSGQYFSTHFIMGGERFETCAPEAYLFGENMDLNFLGSHPTPFPYSAPLPQEPTRTLRALINIRKESLRLVRIVANSGSDGVSTGVPTGEEVVDATSGEPTLTSESPKEPIVYSVEFAFDADVKCAITVHYLCSEQMTPNGLIYTSREPNLSSQTYHFKRGPNQLFSQSSHVFNPSLFSDEELMYRSVDEKGDFDSSALLPVVIHCVAEEGEDPRQSHSLIAVVERNHENTHSMKPLKQKLFVDGLTYLLQEIYGIENKNALTTKGDASMSGPTDNDLEDNSSECVICMSDPRDTLILPCRHLCLCNGCADSLRYQANNCPICRAPFRALLQLKAVRKTFVTNTGIGANASPVVNHHQLMSSNSSTDLVDIPPGYEPISLIEALNGPNPHSNGLSPFRTNSNETETPINVRKYHKNDQKSKKINQINNTNVGPEVLSDSVTVITRAPIVRSRLNASDSPSTPEVVVSGIPVSPTKDNADNELNIDINNESKERELWRRSLVKNSKPMKPVADDSGSASSSASSTGTTENIALQERIRLLAHDKCEDECDYMIDREEREDRHHKLNEEETEMQSFRVNQITSRRDNFLRGPLSSGQR</sequence>
<gene>
    <name evidence="11" type="ORF">ONB1V03_LOCUS3216</name>
</gene>
<dbReference type="EC" id="2.3.2.27" evidence="2"/>
<evidence type="ECO:0000256" key="7">
    <source>
        <dbReference type="ARBA" id="ARBA00022833"/>
    </source>
</evidence>
<protein>
    <recommendedName>
        <fullName evidence="2">RING-type E3 ubiquitin transferase</fullName>
        <ecNumber evidence="2">2.3.2.27</ecNumber>
    </recommendedName>
</protein>
<dbReference type="InterPro" id="IPR045194">
    <property type="entry name" value="MGRN1/RNF157-like"/>
</dbReference>
<feature type="domain" description="RING-type" evidence="10">
    <location>
        <begin position="313"/>
        <end position="352"/>
    </location>
</feature>
<dbReference type="OrthoDB" id="10014838at2759"/>
<dbReference type="EMBL" id="CAJPVJ010000894">
    <property type="protein sequence ID" value="CAG2163643.1"/>
    <property type="molecule type" value="Genomic_DNA"/>
</dbReference>
<feature type="region of interest" description="Disordered" evidence="9">
    <location>
        <begin position="109"/>
        <end position="134"/>
    </location>
</feature>
<keyword evidence="6" id="KW-0833">Ubl conjugation pathway</keyword>
<dbReference type="InterPro" id="IPR013083">
    <property type="entry name" value="Znf_RING/FYVE/PHD"/>
</dbReference>
<keyword evidence="4" id="KW-0479">Metal-binding</keyword>
<evidence type="ECO:0000313" key="12">
    <source>
        <dbReference type="Proteomes" id="UP000728032"/>
    </source>
</evidence>
<dbReference type="SMART" id="SM00184">
    <property type="entry name" value="RING"/>
    <property type="match status" value="1"/>
</dbReference>
<dbReference type="Gene3D" id="3.30.40.10">
    <property type="entry name" value="Zinc/RING finger domain, C3HC4 (zinc finger)"/>
    <property type="match status" value="1"/>
</dbReference>
<dbReference type="InterPro" id="IPR001841">
    <property type="entry name" value="Znf_RING"/>
</dbReference>
<feature type="region of interest" description="Disordered" evidence="9">
    <location>
        <begin position="481"/>
        <end position="509"/>
    </location>
</feature>
<evidence type="ECO:0000256" key="5">
    <source>
        <dbReference type="ARBA" id="ARBA00022771"/>
    </source>
</evidence>
<evidence type="ECO:0000259" key="10">
    <source>
        <dbReference type="PROSITE" id="PS50089"/>
    </source>
</evidence>
<dbReference type="GO" id="GO:0005737">
    <property type="term" value="C:cytoplasm"/>
    <property type="evidence" value="ECO:0007669"/>
    <property type="project" value="TreeGrafter"/>
</dbReference>
<dbReference type="Proteomes" id="UP000728032">
    <property type="component" value="Unassembled WGS sequence"/>
</dbReference>
<keyword evidence="5 8" id="KW-0863">Zinc-finger</keyword>
<dbReference type="PANTHER" id="PTHR22996:SF0">
    <property type="entry name" value="RE60872P-RELATED"/>
    <property type="match status" value="1"/>
</dbReference>
<feature type="compositionally biased region" description="Polar residues" evidence="9">
    <location>
        <begin position="599"/>
        <end position="608"/>
    </location>
</feature>
<dbReference type="GO" id="GO:0061630">
    <property type="term" value="F:ubiquitin protein ligase activity"/>
    <property type="evidence" value="ECO:0007669"/>
    <property type="project" value="UniProtKB-EC"/>
</dbReference>
<feature type="compositionally biased region" description="Low complexity" evidence="9">
    <location>
        <begin position="540"/>
        <end position="555"/>
    </location>
</feature>
<keyword evidence="12" id="KW-1185">Reference proteome</keyword>
<evidence type="ECO:0000256" key="9">
    <source>
        <dbReference type="SAM" id="MobiDB-lite"/>
    </source>
</evidence>
<keyword evidence="3" id="KW-0808">Transferase</keyword>
<dbReference type="GO" id="GO:0008270">
    <property type="term" value="F:zinc ion binding"/>
    <property type="evidence" value="ECO:0007669"/>
    <property type="project" value="UniProtKB-KW"/>
</dbReference>
<feature type="region of interest" description="Disordered" evidence="9">
    <location>
        <begin position="589"/>
        <end position="624"/>
    </location>
</feature>
<evidence type="ECO:0000313" key="11">
    <source>
        <dbReference type="EMBL" id="CAD7641664.1"/>
    </source>
</evidence>
<dbReference type="GO" id="GO:0016567">
    <property type="term" value="P:protein ubiquitination"/>
    <property type="evidence" value="ECO:0007669"/>
    <property type="project" value="TreeGrafter"/>
</dbReference>
<dbReference type="SUPFAM" id="SSF57850">
    <property type="entry name" value="RING/U-box"/>
    <property type="match status" value="1"/>
</dbReference>
<dbReference type="AlphaFoldDB" id="A0A7R9LJM1"/>
<dbReference type="Pfam" id="PF26192">
    <property type="entry name" value="RNF157-like_N"/>
    <property type="match status" value="1"/>
</dbReference>
<evidence type="ECO:0000256" key="8">
    <source>
        <dbReference type="PROSITE-ProRule" id="PRU00175"/>
    </source>
</evidence>
<evidence type="ECO:0000256" key="6">
    <source>
        <dbReference type="ARBA" id="ARBA00022786"/>
    </source>
</evidence>
<feature type="region of interest" description="Disordered" evidence="9">
    <location>
        <begin position="527"/>
        <end position="556"/>
    </location>
</feature>
<dbReference type="EMBL" id="OC915719">
    <property type="protein sequence ID" value="CAD7641664.1"/>
    <property type="molecule type" value="Genomic_DNA"/>
</dbReference>
<proteinExistence type="predicted"/>
<dbReference type="FunFam" id="3.30.40.10:FF:000013">
    <property type="entry name" value="E3 ubiquitin-protein ligase MGRN1 isoform 1"/>
    <property type="match status" value="1"/>
</dbReference>
<evidence type="ECO:0000256" key="4">
    <source>
        <dbReference type="ARBA" id="ARBA00022723"/>
    </source>
</evidence>
<reference evidence="11" key="1">
    <citation type="submission" date="2020-11" db="EMBL/GenBank/DDBJ databases">
        <authorList>
            <person name="Tran Van P."/>
        </authorList>
    </citation>
    <scope>NUCLEOTIDE SEQUENCE</scope>
</reference>
<dbReference type="PANTHER" id="PTHR22996">
    <property type="entry name" value="MAHOGUNIN"/>
    <property type="match status" value="1"/>
</dbReference>